<reference evidence="3 4" key="1">
    <citation type="submission" date="2016-03" db="EMBL/GenBank/DDBJ databases">
        <title>Microsymbionts genomes from the relict species Vavilovia formosa (Stev.) Fed.</title>
        <authorList>
            <person name="Kopat V."/>
            <person name="Chirak E."/>
            <person name="Kimeklis A."/>
            <person name="Andronov E."/>
        </authorList>
    </citation>
    <scope>NUCLEOTIDE SEQUENCE [LARGE SCALE GENOMIC DNA]</scope>
    <source>
        <strain evidence="3 4">Vaf07</strain>
    </source>
</reference>
<dbReference type="InterPro" id="IPR032465">
    <property type="entry name" value="ACMSD"/>
</dbReference>
<dbReference type="Gene3D" id="3.20.20.140">
    <property type="entry name" value="Metal-dependent hydrolases"/>
    <property type="match status" value="1"/>
</dbReference>
<dbReference type="GO" id="GO:0005737">
    <property type="term" value="C:cytoplasm"/>
    <property type="evidence" value="ECO:0007669"/>
    <property type="project" value="TreeGrafter"/>
</dbReference>
<gene>
    <name evidence="3" type="ORF">A4A58_10740</name>
</gene>
<dbReference type="Pfam" id="PF04909">
    <property type="entry name" value="Amidohydro_2"/>
    <property type="match status" value="1"/>
</dbReference>
<dbReference type="GO" id="GO:0016831">
    <property type="term" value="F:carboxy-lyase activity"/>
    <property type="evidence" value="ECO:0007669"/>
    <property type="project" value="InterPro"/>
</dbReference>
<dbReference type="STRING" id="943830.A4A58_10740"/>
<feature type="domain" description="Amidohydrolase-related" evidence="2">
    <location>
        <begin position="3"/>
        <end position="331"/>
    </location>
</feature>
<protein>
    <recommendedName>
        <fullName evidence="2">Amidohydrolase-related domain-containing protein</fullName>
    </recommendedName>
</protein>
<dbReference type="SUPFAM" id="SSF51556">
    <property type="entry name" value="Metallo-dependent hydrolases"/>
    <property type="match status" value="1"/>
</dbReference>
<keyword evidence="4" id="KW-1185">Reference proteome</keyword>
<keyword evidence="1" id="KW-0456">Lyase</keyword>
<dbReference type="RefSeq" id="WP_068735273.1">
    <property type="nucleotide sequence ID" value="NZ_LVYV01000023.1"/>
</dbReference>
<evidence type="ECO:0000313" key="4">
    <source>
        <dbReference type="Proteomes" id="UP000076574"/>
    </source>
</evidence>
<name>A0A163YRZ3_9BRAD</name>
<dbReference type="AlphaFoldDB" id="A0A163YRZ3"/>
<organism evidence="3 4">
    <name type="scientific">Tardiphaga robiniae</name>
    <dbReference type="NCBI Taxonomy" id="943830"/>
    <lineage>
        <taxon>Bacteria</taxon>
        <taxon>Pseudomonadati</taxon>
        <taxon>Pseudomonadota</taxon>
        <taxon>Alphaproteobacteria</taxon>
        <taxon>Hyphomicrobiales</taxon>
        <taxon>Nitrobacteraceae</taxon>
        <taxon>Tardiphaga</taxon>
    </lineage>
</organism>
<evidence type="ECO:0000259" key="2">
    <source>
        <dbReference type="Pfam" id="PF04909"/>
    </source>
</evidence>
<proteinExistence type="predicted"/>
<dbReference type="EMBL" id="LVYV01000023">
    <property type="protein sequence ID" value="KZD22488.1"/>
    <property type="molecule type" value="Genomic_DNA"/>
</dbReference>
<dbReference type="InterPro" id="IPR032466">
    <property type="entry name" value="Metal_Hydrolase"/>
</dbReference>
<dbReference type="InterPro" id="IPR006680">
    <property type="entry name" value="Amidohydro-rel"/>
</dbReference>
<dbReference type="GO" id="GO:0016787">
    <property type="term" value="F:hydrolase activity"/>
    <property type="evidence" value="ECO:0007669"/>
    <property type="project" value="InterPro"/>
</dbReference>
<sequence length="334" mass="36080">MPIDIHAHYVPPQLLSAIDGRGAYCGVRLLPSGNGKPPALGFDYGFRVRPFFPQLVEPVEQRRASLDRQGLDRQLVATWPDIYGYGLAKDACAHWHRMLNDTLGEWCHTNSDRFSFVASVPLVDAADAAAELDRAVGLGAVAVMVPANVEGVNIGEKPLDPFWAKAEALGLPVILHPVLVDAAPRTAKFALTQIAQYTFDTTLGIGSIIFSGVLDRFPALSIVLSHGGGTFPYLLGRFDVMHARMDRAGQGDVAQCDPSVYASRIGYDSIVHAPKALRFLADTVGIERVALGTDESFPPADRDPLASVKAAGFSAADIELITETNPRRLFPRLP</sequence>
<evidence type="ECO:0000313" key="3">
    <source>
        <dbReference type="EMBL" id="KZD22488.1"/>
    </source>
</evidence>
<dbReference type="OrthoDB" id="9799024at2"/>
<dbReference type="GO" id="GO:0019748">
    <property type="term" value="P:secondary metabolic process"/>
    <property type="evidence" value="ECO:0007669"/>
    <property type="project" value="TreeGrafter"/>
</dbReference>
<dbReference type="PANTHER" id="PTHR21240:SF28">
    <property type="entry name" value="ISO-OROTATE DECARBOXYLASE (EUROFUNG)"/>
    <property type="match status" value="1"/>
</dbReference>
<evidence type="ECO:0000256" key="1">
    <source>
        <dbReference type="ARBA" id="ARBA00023239"/>
    </source>
</evidence>
<dbReference type="PANTHER" id="PTHR21240">
    <property type="entry name" value="2-AMINO-3-CARBOXYLMUCONATE-6-SEMIALDEHYDE DECARBOXYLASE"/>
    <property type="match status" value="1"/>
</dbReference>
<dbReference type="Proteomes" id="UP000076574">
    <property type="component" value="Unassembled WGS sequence"/>
</dbReference>
<comment type="caution">
    <text evidence="3">The sequence shown here is derived from an EMBL/GenBank/DDBJ whole genome shotgun (WGS) entry which is preliminary data.</text>
</comment>
<accession>A0A163YRZ3</accession>